<gene>
    <name evidence="5" type="ORF">DPC56_06885</name>
</gene>
<dbReference type="CDD" id="cd03801">
    <property type="entry name" value="GT4_PimA-like"/>
    <property type="match status" value="1"/>
</dbReference>
<dbReference type="Proteomes" id="UP000249782">
    <property type="component" value="Unassembled WGS sequence"/>
</dbReference>
<dbReference type="InterPro" id="IPR001296">
    <property type="entry name" value="Glyco_trans_1"/>
</dbReference>
<keyword evidence="2 5" id="KW-0808">Transferase</keyword>
<dbReference type="SUPFAM" id="SSF53756">
    <property type="entry name" value="UDP-Glycosyltransferase/glycogen phosphorylase"/>
    <property type="match status" value="1"/>
</dbReference>
<dbReference type="Pfam" id="PF13439">
    <property type="entry name" value="Glyco_transf_4"/>
    <property type="match status" value="1"/>
</dbReference>
<accession>A0A328PC01</accession>
<dbReference type="EMBL" id="QLOE01000009">
    <property type="protein sequence ID" value="RAO78693.1"/>
    <property type="molecule type" value="Genomic_DNA"/>
</dbReference>
<keyword evidence="6" id="KW-1185">Reference proteome</keyword>
<comment type="caution">
    <text evidence="5">The sequence shown here is derived from an EMBL/GenBank/DDBJ whole genome shotgun (WGS) entry which is preliminary data.</text>
</comment>
<evidence type="ECO:0000259" key="4">
    <source>
        <dbReference type="Pfam" id="PF13439"/>
    </source>
</evidence>
<evidence type="ECO:0000313" key="6">
    <source>
        <dbReference type="Proteomes" id="UP000249782"/>
    </source>
</evidence>
<evidence type="ECO:0000256" key="1">
    <source>
        <dbReference type="ARBA" id="ARBA00022676"/>
    </source>
</evidence>
<name>A0A328PC01_9EURY</name>
<keyword evidence="1" id="KW-0328">Glycosyltransferase</keyword>
<evidence type="ECO:0000313" key="5">
    <source>
        <dbReference type="EMBL" id="RAO78693.1"/>
    </source>
</evidence>
<dbReference type="InterPro" id="IPR028098">
    <property type="entry name" value="Glyco_trans_4-like_N"/>
</dbReference>
<feature type="domain" description="Glycosyltransferase subfamily 4-like N-terminal" evidence="4">
    <location>
        <begin position="16"/>
        <end position="184"/>
    </location>
</feature>
<dbReference type="OrthoDB" id="132546at2157"/>
<dbReference type="PANTHER" id="PTHR12526">
    <property type="entry name" value="GLYCOSYLTRANSFERASE"/>
    <property type="match status" value="1"/>
</dbReference>
<dbReference type="AlphaFoldDB" id="A0A328PC01"/>
<sequence length="378" mass="43506">MRILIVSDFFAPHYTGGGERRYFEIGKRLVKRGWEVDVICMKIKGVKEKEDIKGLKVHHIGPVITDPPKRSLLNFLHFILAAIFWILSHDYDIIDAQTYAPLLPAFIASRIKRTPMIATIHDVSSTFSDQWIQSSKVAKLAEKILLKLPYDKIVTVSNMTREALVRDYGINPRRVKVIYNGVDLPLIDSIKASKIPRSLIFVGRLAPHKHVDHLLKIVKELKKEIPTIRLKIIGDGVEKNRLKRLVKDYKIEDRVSFYMNLKYSDVIYHMKRSSLLVLPSTREGFGMVLAEANACYRPVIAYKSGGVIEVVEDGENGFLVEPLDIGSLKEKIRILLFDEELQRNLGENGRKKVEKMFVWDKIVDKLLKVYKDMNQKNR</sequence>
<organism evidence="5 6">
    <name type="scientific">Methanothermobacter tenebrarum</name>
    <dbReference type="NCBI Taxonomy" id="680118"/>
    <lineage>
        <taxon>Archaea</taxon>
        <taxon>Methanobacteriati</taxon>
        <taxon>Methanobacteriota</taxon>
        <taxon>Methanomada group</taxon>
        <taxon>Methanobacteria</taxon>
        <taxon>Methanobacteriales</taxon>
        <taxon>Methanobacteriaceae</taxon>
        <taxon>Methanothermobacter</taxon>
    </lineage>
</organism>
<feature type="domain" description="Glycosyl transferase family 1" evidence="3">
    <location>
        <begin position="196"/>
        <end position="351"/>
    </location>
</feature>
<protein>
    <submittedName>
        <fullName evidence="5">Glycosyltransferase family 1 protein</fullName>
    </submittedName>
</protein>
<dbReference type="Pfam" id="PF00534">
    <property type="entry name" value="Glycos_transf_1"/>
    <property type="match status" value="1"/>
</dbReference>
<dbReference type="RefSeq" id="WP_112094344.1">
    <property type="nucleotide sequence ID" value="NZ_QLOE01000009.1"/>
</dbReference>
<dbReference type="PANTHER" id="PTHR12526:SF510">
    <property type="entry name" value="D-INOSITOL 3-PHOSPHATE GLYCOSYLTRANSFERASE"/>
    <property type="match status" value="1"/>
</dbReference>
<proteinExistence type="predicted"/>
<dbReference type="Gene3D" id="3.40.50.2000">
    <property type="entry name" value="Glycogen Phosphorylase B"/>
    <property type="match status" value="2"/>
</dbReference>
<evidence type="ECO:0000259" key="3">
    <source>
        <dbReference type="Pfam" id="PF00534"/>
    </source>
</evidence>
<dbReference type="GO" id="GO:0016757">
    <property type="term" value="F:glycosyltransferase activity"/>
    <property type="evidence" value="ECO:0007669"/>
    <property type="project" value="UniProtKB-KW"/>
</dbReference>
<evidence type="ECO:0000256" key="2">
    <source>
        <dbReference type="ARBA" id="ARBA00022679"/>
    </source>
</evidence>
<reference evidence="5 6" key="1">
    <citation type="submission" date="2018-06" db="EMBL/GenBank/DDBJ databases">
        <title>Draft genome sequence of hyperthermophilic methanogen Methanothermobacter tenebrarum sp. MCM-B 1447.</title>
        <authorList>
            <person name="Pore S.D."/>
            <person name="Dagar S."/>
            <person name="Dhakephalkar P.K."/>
        </authorList>
    </citation>
    <scope>NUCLEOTIDE SEQUENCE [LARGE SCALE GENOMIC DNA]</scope>
    <source>
        <strain evidence="5 6">MCM B 1447</strain>
    </source>
</reference>